<comment type="caution">
    <text evidence="3">The sequence shown here is derived from an EMBL/GenBank/DDBJ whole genome shotgun (WGS) entry which is preliminary data.</text>
</comment>
<dbReference type="AlphaFoldDB" id="A0A3A4AI79"/>
<dbReference type="Pfam" id="PF14029">
    <property type="entry name" value="DUF4244"/>
    <property type="match status" value="1"/>
</dbReference>
<dbReference type="OrthoDB" id="3748241at2"/>
<evidence type="ECO:0000256" key="2">
    <source>
        <dbReference type="SAM" id="Phobius"/>
    </source>
</evidence>
<feature type="compositionally biased region" description="Gly residues" evidence="1">
    <location>
        <begin position="152"/>
        <end position="163"/>
    </location>
</feature>
<dbReference type="EMBL" id="QZEY01000031">
    <property type="protein sequence ID" value="RJL20407.1"/>
    <property type="molecule type" value="Genomic_DNA"/>
</dbReference>
<gene>
    <name evidence="3" type="ORF">D5H75_39655</name>
</gene>
<name>A0A3A4AI79_9ACTN</name>
<proteinExistence type="predicted"/>
<organism evidence="3 4">
    <name type="scientific">Bailinhaonella thermotolerans</name>
    <dbReference type="NCBI Taxonomy" id="1070861"/>
    <lineage>
        <taxon>Bacteria</taxon>
        <taxon>Bacillati</taxon>
        <taxon>Actinomycetota</taxon>
        <taxon>Actinomycetes</taxon>
        <taxon>Streptosporangiales</taxon>
        <taxon>Streptosporangiaceae</taxon>
        <taxon>Bailinhaonella</taxon>
    </lineage>
</organism>
<keyword evidence="4" id="KW-1185">Reference proteome</keyword>
<feature type="compositionally biased region" description="Low complexity" evidence="1">
    <location>
        <begin position="139"/>
        <end position="151"/>
    </location>
</feature>
<reference evidence="3 4" key="1">
    <citation type="submission" date="2018-09" db="EMBL/GenBank/DDBJ databases">
        <title>YIM 75507 draft genome.</title>
        <authorList>
            <person name="Tang S."/>
            <person name="Feng Y."/>
        </authorList>
    </citation>
    <scope>NUCLEOTIDE SEQUENCE [LARGE SCALE GENOMIC DNA]</scope>
    <source>
        <strain evidence="3 4">YIM 75507</strain>
    </source>
</reference>
<feature type="region of interest" description="Disordered" evidence="1">
    <location>
        <begin position="134"/>
        <end position="163"/>
    </location>
</feature>
<feature type="region of interest" description="Disordered" evidence="1">
    <location>
        <begin position="1"/>
        <end position="81"/>
    </location>
</feature>
<keyword evidence="2" id="KW-0812">Transmembrane</keyword>
<sequence>MHAAAHPTQASPFPGDAVTLQEAPGDARSPESPCPRHSRLPIPPRPPTAPSPPVLIDPDLFPPAGRRAQPVPREEDSAGGGEAETIASRLAGVTVRAHSRIPLLATCLRPRITRLAHRLRPRVARVTWPLTQGAKSLLTTPPSRPARSPGPGTSGVGGPGLGGGSRAGFAAARVARRWIPRGRRALRAVADRAGCRIRSDSEAVRWVRRQGAGARERALGLWHAGFARALVVFAGVAVPPPPRSRRGGRRRGDAGMSTAEYAVGTIAACGFAALLFKILTSPEVRKMLSDLIRRALSLAG</sequence>
<feature type="transmembrane region" description="Helical" evidence="2">
    <location>
        <begin position="218"/>
        <end position="238"/>
    </location>
</feature>
<evidence type="ECO:0000313" key="4">
    <source>
        <dbReference type="Proteomes" id="UP000265768"/>
    </source>
</evidence>
<keyword evidence="2" id="KW-0472">Membrane</keyword>
<feature type="transmembrane region" description="Helical" evidence="2">
    <location>
        <begin position="258"/>
        <end position="279"/>
    </location>
</feature>
<evidence type="ECO:0000313" key="3">
    <source>
        <dbReference type="EMBL" id="RJL20407.1"/>
    </source>
</evidence>
<dbReference type="InterPro" id="IPR025338">
    <property type="entry name" value="DUF4244"/>
</dbReference>
<dbReference type="Proteomes" id="UP000265768">
    <property type="component" value="Unassembled WGS sequence"/>
</dbReference>
<protein>
    <submittedName>
        <fullName evidence="3">DUF4244 domain-containing protein</fullName>
    </submittedName>
</protein>
<keyword evidence="2" id="KW-1133">Transmembrane helix</keyword>
<evidence type="ECO:0000256" key="1">
    <source>
        <dbReference type="SAM" id="MobiDB-lite"/>
    </source>
</evidence>
<feature type="compositionally biased region" description="Pro residues" evidence="1">
    <location>
        <begin position="41"/>
        <end position="55"/>
    </location>
</feature>
<accession>A0A3A4AI79</accession>